<protein>
    <submittedName>
        <fullName evidence="6">Uncharacterized protein</fullName>
    </submittedName>
</protein>
<dbReference type="Pfam" id="PF01544">
    <property type="entry name" value="CorA"/>
    <property type="match status" value="1"/>
</dbReference>
<dbReference type="AlphaFoldDB" id="A0A9W9RT33"/>
<evidence type="ECO:0000256" key="1">
    <source>
        <dbReference type="ARBA" id="ARBA00004141"/>
    </source>
</evidence>
<dbReference type="Proteomes" id="UP001147782">
    <property type="component" value="Unassembled WGS sequence"/>
</dbReference>
<dbReference type="OrthoDB" id="3231000at2759"/>
<dbReference type="SUPFAM" id="SSF144083">
    <property type="entry name" value="Magnesium transport protein CorA, transmembrane region"/>
    <property type="match status" value="1"/>
</dbReference>
<organism evidence="6 7">
    <name type="scientific">Penicillium cataractarum</name>
    <dbReference type="NCBI Taxonomy" id="2100454"/>
    <lineage>
        <taxon>Eukaryota</taxon>
        <taxon>Fungi</taxon>
        <taxon>Dikarya</taxon>
        <taxon>Ascomycota</taxon>
        <taxon>Pezizomycotina</taxon>
        <taxon>Eurotiomycetes</taxon>
        <taxon>Eurotiomycetidae</taxon>
        <taxon>Eurotiales</taxon>
        <taxon>Aspergillaceae</taxon>
        <taxon>Penicillium</taxon>
    </lineage>
</organism>
<evidence type="ECO:0000313" key="7">
    <source>
        <dbReference type="Proteomes" id="UP001147782"/>
    </source>
</evidence>
<reference evidence="6" key="2">
    <citation type="journal article" date="2023" name="IMA Fungus">
        <title>Comparative genomic study of the Penicillium genus elucidates a diverse pangenome and 15 lateral gene transfer events.</title>
        <authorList>
            <person name="Petersen C."/>
            <person name="Sorensen T."/>
            <person name="Nielsen M.R."/>
            <person name="Sondergaard T.E."/>
            <person name="Sorensen J.L."/>
            <person name="Fitzpatrick D.A."/>
            <person name="Frisvad J.C."/>
            <person name="Nielsen K.L."/>
        </authorList>
    </citation>
    <scope>NUCLEOTIDE SEQUENCE</scope>
    <source>
        <strain evidence="6">IBT 29864</strain>
    </source>
</reference>
<comment type="subcellular location">
    <subcellularLocation>
        <location evidence="1">Membrane</location>
        <topology evidence="1">Multi-pass membrane protein</topology>
    </subcellularLocation>
</comment>
<dbReference type="EMBL" id="JAPZBS010000008">
    <property type="protein sequence ID" value="KAJ5364784.1"/>
    <property type="molecule type" value="Genomic_DNA"/>
</dbReference>
<feature type="region of interest" description="Disordered" evidence="5">
    <location>
        <begin position="150"/>
        <end position="190"/>
    </location>
</feature>
<evidence type="ECO:0000256" key="3">
    <source>
        <dbReference type="ARBA" id="ARBA00022989"/>
    </source>
</evidence>
<dbReference type="InterPro" id="IPR002523">
    <property type="entry name" value="MgTranspt_CorA/ZnTranspt_ZntB"/>
</dbReference>
<gene>
    <name evidence="6" type="ORF">N7496_010497</name>
</gene>
<sequence>MQFPPFALGDRDLYASPALPSSSTRVFQLTISTICDRNVTGTPYEPEDLEDARRSEVAALEAYFRRLRSEAQVTDSWVRNCLLFSNREYILEQTISIEVGPSQGDPWRAVVWLDNGTDLARSVEGPWSPRPNTRSWETFFYPIIVHQANSSSGTPAPVRGRSSSSSSTVRSSSAPRLEDPSISPPVPSNAAAGTSWKAAQNICLLPFYYGAKLDRETATQDAVYALSEVFQFAASSELQFLNFIHKRIDHELSFIGQHTVIRNNSVSLVNLRYIKKHLDSHAQRLADVVTILRNRDSLDWPCAPGSQKAQHTARLLLTDFDYLLARAEALARACEHGMDTLGNSSVLEEARRSTENAARVHKLTVIATIFIPLSFACSLWGMNFKEFGTGNQPLWLFPVTAAPVLLDSGNLA</sequence>
<keyword evidence="2" id="KW-0812">Transmembrane</keyword>
<reference evidence="6" key="1">
    <citation type="submission" date="2022-11" db="EMBL/GenBank/DDBJ databases">
        <authorList>
            <person name="Petersen C."/>
        </authorList>
    </citation>
    <scope>NUCLEOTIDE SEQUENCE</scope>
    <source>
        <strain evidence="6">IBT 29864</strain>
    </source>
</reference>
<dbReference type="GO" id="GO:0016020">
    <property type="term" value="C:membrane"/>
    <property type="evidence" value="ECO:0007669"/>
    <property type="project" value="UniProtKB-SubCell"/>
</dbReference>
<dbReference type="RefSeq" id="XP_056552410.1">
    <property type="nucleotide sequence ID" value="XM_056703410.1"/>
</dbReference>
<keyword evidence="4" id="KW-0472">Membrane</keyword>
<dbReference type="GO" id="GO:0046873">
    <property type="term" value="F:metal ion transmembrane transporter activity"/>
    <property type="evidence" value="ECO:0007669"/>
    <property type="project" value="InterPro"/>
</dbReference>
<accession>A0A9W9RT33</accession>
<evidence type="ECO:0000313" key="6">
    <source>
        <dbReference type="EMBL" id="KAJ5364784.1"/>
    </source>
</evidence>
<dbReference type="Gene3D" id="1.20.58.340">
    <property type="entry name" value="Magnesium transport protein CorA, transmembrane region"/>
    <property type="match status" value="1"/>
</dbReference>
<proteinExistence type="predicted"/>
<dbReference type="InterPro" id="IPR045863">
    <property type="entry name" value="CorA_TM1_TM2"/>
</dbReference>
<evidence type="ECO:0000256" key="4">
    <source>
        <dbReference type="ARBA" id="ARBA00023136"/>
    </source>
</evidence>
<keyword evidence="7" id="KW-1185">Reference proteome</keyword>
<name>A0A9W9RT33_9EURO</name>
<comment type="caution">
    <text evidence="6">The sequence shown here is derived from an EMBL/GenBank/DDBJ whole genome shotgun (WGS) entry which is preliminary data.</text>
</comment>
<dbReference type="GeneID" id="81442589"/>
<feature type="compositionally biased region" description="Low complexity" evidence="5">
    <location>
        <begin position="159"/>
        <end position="173"/>
    </location>
</feature>
<evidence type="ECO:0000256" key="2">
    <source>
        <dbReference type="ARBA" id="ARBA00022692"/>
    </source>
</evidence>
<evidence type="ECO:0000256" key="5">
    <source>
        <dbReference type="SAM" id="MobiDB-lite"/>
    </source>
</evidence>
<keyword evidence="3" id="KW-1133">Transmembrane helix</keyword>